<dbReference type="AlphaFoldDB" id="A0A221MF77"/>
<proteinExistence type="predicted"/>
<sequence length="244" mass="28035">MDKYWKVGELAELTGLTIRTLRYYDQIKLFSPSDHSESGHRLYNKPDLSKLQQILSLKQLGLSLEDIHAVLNGSASYSLPEVLEIQITRMKEDISKQQILLKELESVWSLCQNKGSLSGEDLTNLLGVMKMNQENYFTKEQLDKMKNEYGKIDAETLKKREQDFNAILEKLRIHMQKGTPTTDSNVQDLARQWSELANAFTANEPNLQKAAEKFHMENPGNDLQYGMDAEIYQYIGRALKVKES</sequence>
<gene>
    <name evidence="4" type="ORF">CFK40_15340</name>
</gene>
<dbReference type="SUPFAM" id="SSF46955">
    <property type="entry name" value="Putative DNA-binding domain"/>
    <property type="match status" value="1"/>
</dbReference>
<dbReference type="InterPro" id="IPR047057">
    <property type="entry name" value="MerR_fam"/>
</dbReference>
<evidence type="ECO:0000313" key="5">
    <source>
        <dbReference type="Proteomes" id="UP000204391"/>
    </source>
</evidence>
<dbReference type="OrthoDB" id="1894615at2"/>
<dbReference type="PRINTS" id="PR00040">
    <property type="entry name" value="HTHMERR"/>
</dbReference>
<dbReference type="InterPro" id="IPR000551">
    <property type="entry name" value="MerR-type_HTH_dom"/>
</dbReference>
<dbReference type="PANTHER" id="PTHR30204:SF90">
    <property type="entry name" value="HTH-TYPE TRANSCRIPTIONAL ACTIVATOR MTA"/>
    <property type="match status" value="1"/>
</dbReference>
<dbReference type="Pfam" id="PF13411">
    <property type="entry name" value="MerR_1"/>
    <property type="match status" value="1"/>
</dbReference>
<evidence type="ECO:0000256" key="1">
    <source>
        <dbReference type="ARBA" id="ARBA00023125"/>
    </source>
</evidence>
<dbReference type="PROSITE" id="PS50937">
    <property type="entry name" value="HTH_MERR_2"/>
    <property type="match status" value="1"/>
</dbReference>
<dbReference type="GO" id="GO:0003700">
    <property type="term" value="F:DNA-binding transcription factor activity"/>
    <property type="evidence" value="ECO:0007669"/>
    <property type="project" value="InterPro"/>
</dbReference>
<dbReference type="Gene3D" id="1.10.1660.10">
    <property type="match status" value="1"/>
</dbReference>
<dbReference type="Pfam" id="PF07739">
    <property type="entry name" value="TipAS"/>
    <property type="match status" value="1"/>
</dbReference>
<dbReference type="InterPro" id="IPR009061">
    <property type="entry name" value="DNA-bd_dom_put_sf"/>
</dbReference>
<keyword evidence="5" id="KW-1185">Reference proteome</keyword>
<dbReference type="SMART" id="SM00422">
    <property type="entry name" value="HTH_MERR"/>
    <property type="match status" value="1"/>
</dbReference>
<evidence type="ECO:0000256" key="2">
    <source>
        <dbReference type="SAM" id="Coils"/>
    </source>
</evidence>
<dbReference type="GO" id="GO:0003677">
    <property type="term" value="F:DNA binding"/>
    <property type="evidence" value="ECO:0007669"/>
    <property type="project" value="UniProtKB-KW"/>
</dbReference>
<evidence type="ECO:0000313" key="4">
    <source>
        <dbReference type="EMBL" id="ASN06294.1"/>
    </source>
</evidence>
<dbReference type="RefSeq" id="WP_089533292.1">
    <property type="nucleotide sequence ID" value="NZ_CP022437.1"/>
</dbReference>
<keyword evidence="1" id="KW-0238">DNA-binding</keyword>
<feature type="coiled-coil region" evidence="2">
    <location>
        <begin position="87"/>
        <end position="148"/>
    </location>
</feature>
<evidence type="ECO:0000259" key="3">
    <source>
        <dbReference type="PROSITE" id="PS50937"/>
    </source>
</evidence>
<organism evidence="4 5">
    <name type="scientific">Virgibacillus necropolis</name>
    <dbReference type="NCBI Taxonomy" id="163877"/>
    <lineage>
        <taxon>Bacteria</taxon>
        <taxon>Bacillati</taxon>
        <taxon>Bacillota</taxon>
        <taxon>Bacilli</taxon>
        <taxon>Bacillales</taxon>
        <taxon>Bacillaceae</taxon>
        <taxon>Virgibacillus</taxon>
    </lineage>
</organism>
<reference evidence="4 5" key="1">
    <citation type="journal article" date="2003" name="Int. J. Syst. Evol. Microbiol.">
        <title>Virgibacillus carmonensis sp. nov., Virgibacillus necropolis sp. nov. and Virgibacillus picturae sp. nov., three novel species isolated from deteriorated mural paintings, transfer of the species of the genus salibacillus to Virgibacillus, as Virgibacillus marismortui comb. nov. and Virgibacillus salexigens comb. nov., and emended description of the genus Virgibacillus.</title>
        <authorList>
            <person name="Heyrman J."/>
            <person name="Logan N.A."/>
            <person name="Busse H.J."/>
            <person name="Balcaen A."/>
            <person name="Lebbe L."/>
            <person name="Rodriguez-Diaz M."/>
            <person name="Swings J."/>
            <person name="De Vos P."/>
        </authorList>
    </citation>
    <scope>NUCLEOTIDE SEQUENCE [LARGE SCALE GENOMIC DNA]</scope>
    <source>
        <strain evidence="4 5">LMG 19488</strain>
    </source>
</reference>
<dbReference type="PANTHER" id="PTHR30204">
    <property type="entry name" value="REDOX-CYCLING DRUG-SENSING TRANSCRIPTIONAL ACTIVATOR SOXR"/>
    <property type="match status" value="1"/>
</dbReference>
<keyword evidence="2" id="KW-0175">Coiled coil</keyword>
<accession>A0A221MF77</accession>
<feature type="domain" description="HTH merR-type" evidence="3">
    <location>
        <begin position="4"/>
        <end position="73"/>
    </location>
</feature>
<dbReference type="EMBL" id="CP022437">
    <property type="protein sequence ID" value="ASN06294.1"/>
    <property type="molecule type" value="Genomic_DNA"/>
</dbReference>
<dbReference type="KEGG" id="vne:CFK40_15340"/>
<dbReference type="InterPro" id="IPR012925">
    <property type="entry name" value="TipAS_dom"/>
</dbReference>
<name>A0A221MF77_9BACI</name>
<dbReference type="Proteomes" id="UP000204391">
    <property type="component" value="Chromosome"/>
</dbReference>
<dbReference type="CDD" id="cd01106">
    <property type="entry name" value="HTH_TipAL-Mta"/>
    <property type="match status" value="1"/>
</dbReference>
<protein>
    <submittedName>
        <fullName evidence="4">Transcriptional regulator, MerR</fullName>
    </submittedName>
</protein>